<dbReference type="Pfam" id="PF04055">
    <property type="entry name" value="Radical_SAM"/>
    <property type="match status" value="1"/>
</dbReference>
<keyword evidence="12" id="KW-0012">Acyltransferase</keyword>
<comment type="catalytic activity">
    <reaction evidence="14">
        <text>uridine(34) in tRNA + acetyl-CoA + S-adenosyl-L-methionine + H2O = 5-(carboxymethyl)uridine(34) in tRNA + 5'-deoxyadenosine + L-methionine + CoA + 2 H(+)</text>
        <dbReference type="Rhea" id="RHEA:61020"/>
        <dbReference type="Rhea" id="RHEA-COMP:10407"/>
        <dbReference type="Rhea" id="RHEA-COMP:11727"/>
        <dbReference type="ChEBI" id="CHEBI:15377"/>
        <dbReference type="ChEBI" id="CHEBI:15378"/>
        <dbReference type="ChEBI" id="CHEBI:17319"/>
        <dbReference type="ChEBI" id="CHEBI:57287"/>
        <dbReference type="ChEBI" id="CHEBI:57288"/>
        <dbReference type="ChEBI" id="CHEBI:57844"/>
        <dbReference type="ChEBI" id="CHEBI:59789"/>
        <dbReference type="ChEBI" id="CHEBI:65315"/>
        <dbReference type="ChEBI" id="CHEBI:74882"/>
        <dbReference type="EC" id="2.3.1.311"/>
    </reaction>
    <physiologicalReaction direction="left-to-right" evidence="14">
        <dbReference type="Rhea" id="RHEA:61021"/>
    </physiologicalReaction>
</comment>
<feature type="binding site" evidence="15">
    <location>
        <position position="95"/>
    </location>
    <ligand>
        <name>[4Fe-4S] cluster</name>
        <dbReference type="ChEBI" id="CHEBI:49883"/>
        <note>4Fe-4S-S-AdoMet</note>
    </ligand>
</feature>
<dbReference type="InterPro" id="IPR006638">
    <property type="entry name" value="Elp3/MiaA/NifB-like_rSAM"/>
</dbReference>
<feature type="binding site" evidence="15">
    <location>
        <position position="91"/>
    </location>
    <ligand>
        <name>[4Fe-4S] cluster</name>
        <dbReference type="ChEBI" id="CHEBI:49883"/>
        <note>4Fe-4S-S-AdoMet</note>
    </ligand>
</feature>
<evidence type="ECO:0000256" key="13">
    <source>
        <dbReference type="ARBA" id="ARBA00044771"/>
    </source>
</evidence>
<dbReference type="SFLD" id="SFLDF00344">
    <property type="entry name" value="ELP3-like"/>
    <property type="match status" value="1"/>
</dbReference>
<evidence type="ECO:0000313" key="18">
    <source>
        <dbReference type="Proteomes" id="UP000229901"/>
    </source>
</evidence>
<dbReference type="GO" id="GO:0046872">
    <property type="term" value="F:metal ion binding"/>
    <property type="evidence" value="ECO:0007669"/>
    <property type="project" value="UniProtKB-KW"/>
</dbReference>
<dbReference type="AlphaFoldDB" id="A0A2H0V6L7"/>
<evidence type="ECO:0000313" key="17">
    <source>
        <dbReference type="EMBL" id="PIR94069.1"/>
    </source>
</evidence>
<evidence type="ECO:0000256" key="12">
    <source>
        <dbReference type="ARBA" id="ARBA00023315"/>
    </source>
</evidence>
<dbReference type="PIRSF" id="PIRSF005669">
    <property type="entry name" value="Hist_AcTrfase_ELP3"/>
    <property type="match status" value="1"/>
</dbReference>
<reference evidence="18" key="1">
    <citation type="submission" date="2017-09" db="EMBL/GenBank/DDBJ databases">
        <title>Depth-based differentiation of microbial function through sediment-hosted aquifers and enrichment of novel symbionts in the deep terrestrial subsurface.</title>
        <authorList>
            <person name="Probst A.J."/>
            <person name="Ladd B."/>
            <person name="Jarett J.K."/>
            <person name="Geller-Mcgrath D.E."/>
            <person name="Sieber C.M.K."/>
            <person name="Emerson J.B."/>
            <person name="Anantharaman K."/>
            <person name="Thomas B.C."/>
            <person name="Malmstrom R."/>
            <person name="Stieglmeier M."/>
            <person name="Klingl A."/>
            <person name="Woyke T."/>
            <person name="Ryan C.M."/>
            <person name="Banfield J.F."/>
        </authorList>
    </citation>
    <scope>NUCLEOTIDE SEQUENCE [LARGE SCALE GENOMIC DNA]</scope>
</reference>
<comment type="caution">
    <text evidence="17">The sequence shown here is derived from an EMBL/GenBank/DDBJ whole genome shotgun (WGS) entry which is preliminary data.</text>
</comment>
<evidence type="ECO:0000256" key="15">
    <source>
        <dbReference type="PIRSR" id="PIRSR005669-1"/>
    </source>
</evidence>
<dbReference type="Pfam" id="PF16199">
    <property type="entry name" value="Radical_SAM_C"/>
    <property type="match status" value="1"/>
</dbReference>
<evidence type="ECO:0000256" key="14">
    <source>
        <dbReference type="ARBA" id="ARBA00047372"/>
    </source>
</evidence>
<dbReference type="GO" id="GO:0033588">
    <property type="term" value="C:elongator holoenzyme complex"/>
    <property type="evidence" value="ECO:0007669"/>
    <property type="project" value="TreeGrafter"/>
</dbReference>
<dbReference type="Proteomes" id="UP000229901">
    <property type="component" value="Unassembled WGS sequence"/>
</dbReference>
<proteinExistence type="inferred from homology"/>
<dbReference type="InterPro" id="IPR007197">
    <property type="entry name" value="rSAM"/>
</dbReference>
<evidence type="ECO:0000256" key="9">
    <source>
        <dbReference type="ARBA" id="ARBA00022884"/>
    </source>
</evidence>
<sequence>MKQTIPELIVLKIAKLKTVNKNRLVRIKNKFSKDNKSTNVKNSELLAAYHKLVKEKKIEAAPHLVQILKKRAIRTMSGVAPVAVLTKPDACPGNCLFCPNEKEMPKSYLSNEPAVMRAIRTDFDPFKQVSVRIHALKDHGHETDKIELIIMGGTFSHFPEKYQTWFVKRCFDACNSSTSITLAQAQKKNETAKHRIIGLTLETRPDYITEKELLNFRRLGCTKIEIGVQAIDDKILKLNRRGSTVADIEKSTKLMKDAGFKIAYHMMPNLMGSTPAKDLKMFKDLFSDPAFQPDMLKIYPTVVTKDADLFKLWQRGRYKPYTDKQLINLLKEIKLEVPYYVRIIRLIRDIPSESIEAGNKVTNLRQILKKQMLEEGQYCKCIRCREARENTKYIHKAKLFVETYSASEGQEFFLHYTSSNKRILYAFLRLRLNNDKHNFIPELEGAALIREVHTYGQLVAITDKKMQAVQHMGFGKKLLAEAEKIALKNGFTKMAVISGIGVRGYYRKQGYRLQGTYMVKQLSMDVKTKEH</sequence>
<dbReference type="InterPro" id="IPR016181">
    <property type="entry name" value="Acyl_CoA_acyltransferase"/>
</dbReference>
<evidence type="ECO:0000256" key="8">
    <source>
        <dbReference type="ARBA" id="ARBA00022723"/>
    </source>
</evidence>
<evidence type="ECO:0000256" key="3">
    <source>
        <dbReference type="ARBA" id="ARBA00022485"/>
    </source>
</evidence>
<name>A0A2H0V6L7_9BACT</name>
<dbReference type="NCBIfam" id="TIGR01211">
    <property type="entry name" value="ELP3"/>
    <property type="match status" value="1"/>
</dbReference>
<accession>A0A2H0V6L7</accession>
<feature type="domain" description="Radical SAM core" evidence="16">
    <location>
        <begin position="74"/>
        <end position="353"/>
    </location>
</feature>
<keyword evidence="4" id="KW-0820">tRNA-binding</keyword>
<keyword evidence="5" id="KW-0808">Transferase</keyword>
<protein>
    <recommendedName>
        <fullName evidence="13">tRNA carboxymethyluridine synthase</fullName>
        <ecNumber evidence="13">2.3.1.311</ecNumber>
    </recommendedName>
</protein>
<evidence type="ECO:0000256" key="10">
    <source>
        <dbReference type="ARBA" id="ARBA00023004"/>
    </source>
</evidence>
<dbReference type="SFLD" id="SFLDS00029">
    <property type="entry name" value="Radical_SAM"/>
    <property type="match status" value="1"/>
</dbReference>
<dbReference type="InterPro" id="IPR034687">
    <property type="entry name" value="ELP3-like"/>
</dbReference>
<evidence type="ECO:0000256" key="1">
    <source>
        <dbReference type="ARBA" id="ARBA00005217"/>
    </source>
</evidence>
<gene>
    <name evidence="17" type="ORF">COT97_03215</name>
</gene>
<dbReference type="CDD" id="cd01335">
    <property type="entry name" value="Radical_SAM"/>
    <property type="match status" value="1"/>
</dbReference>
<keyword evidence="10 15" id="KW-0408">Iron</keyword>
<dbReference type="GO" id="GO:0000049">
    <property type="term" value="F:tRNA binding"/>
    <property type="evidence" value="ECO:0007669"/>
    <property type="project" value="UniProtKB-KW"/>
</dbReference>
<dbReference type="GO" id="GO:0002926">
    <property type="term" value="P:tRNA wobble base 5-methoxycarbonylmethyl-2-thiouridinylation"/>
    <property type="evidence" value="ECO:0007669"/>
    <property type="project" value="TreeGrafter"/>
</dbReference>
<feature type="binding site" evidence="15">
    <location>
        <position position="98"/>
    </location>
    <ligand>
        <name>[4Fe-4S] cluster</name>
        <dbReference type="ChEBI" id="CHEBI:49883"/>
        <note>4Fe-4S-S-AdoMet</note>
    </ligand>
</feature>
<dbReference type="Gene3D" id="3.40.630.30">
    <property type="match status" value="1"/>
</dbReference>
<keyword evidence="9" id="KW-0694">RNA-binding</keyword>
<dbReference type="PROSITE" id="PS51918">
    <property type="entry name" value="RADICAL_SAM"/>
    <property type="match status" value="1"/>
</dbReference>
<keyword evidence="7" id="KW-0819">tRNA processing</keyword>
<evidence type="ECO:0000256" key="11">
    <source>
        <dbReference type="ARBA" id="ARBA00023014"/>
    </source>
</evidence>
<organism evidence="17 18">
    <name type="scientific">Candidatus Falkowbacteria bacterium CG10_big_fil_rev_8_21_14_0_10_39_11</name>
    <dbReference type="NCBI Taxonomy" id="1974565"/>
    <lineage>
        <taxon>Bacteria</taxon>
        <taxon>Candidatus Falkowiibacteriota</taxon>
    </lineage>
</organism>
<comment type="pathway">
    <text evidence="1">tRNA modification.</text>
</comment>
<dbReference type="SMART" id="SM00729">
    <property type="entry name" value="Elp3"/>
    <property type="match status" value="1"/>
</dbReference>
<comment type="similarity">
    <text evidence="2">Belongs to the ELP3 family.</text>
</comment>
<evidence type="ECO:0000259" key="16">
    <source>
        <dbReference type="PROSITE" id="PS51918"/>
    </source>
</evidence>
<evidence type="ECO:0000256" key="4">
    <source>
        <dbReference type="ARBA" id="ARBA00022555"/>
    </source>
</evidence>
<comment type="cofactor">
    <cofactor evidence="15">
        <name>[4Fe-4S] cluster</name>
        <dbReference type="ChEBI" id="CHEBI:49883"/>
    </cofactor>
    <text evidence="15">Binds 1 [4Fe-4S] cluster. The cluster is coordinated with 3 cysteines and an exchangeable S-adenosyl-L-methionine.</text>
</comment>
<dbReference type="GO" id="GO:0051539">
    <property type="term" value="F:4 iron, 4 sulfur cluster binding"/>
    <property type="evidence" value="ECO:0007669"/>
    <property type="project" value="UniProtKB-KW"/>
</dbReference>
<evidence type="ECO:0000256" key="6">
    <source>
        <dbReference type="ARBA" id="ARBA00022691"/>
    </source>
</evidence>
<keyword evidence="3" id="KW-0004">4Fe-4S</keyword>
<keyword evidence="8 15" id="KW-0479">Metal-binding</keyword>
<dbReference type="SUPFAM" id="SSF102114">
    <property type="entry name" value="Radical SAM enzymes"/>
    <property type="match status" value="1"/>
</dbReference>
<dbReference type="PANTHER" id="PTHR11135:SF2">
    <property type="entry name" value="ELONGATOR COMPLEX PROTEIN 3"/>
    <property type="match status" value="1"/>
</dbReference>
<dbReference type="GO" id="GO:0005737">
    <property type="term" value="C:cytoplasm"/>
    <property type="evidence" value="ECO:0007669"/>
    <property type="project" value="TreeGrafter"/>
</dbReference>
<dbReference type="InterPro" id="IPR032432">
    <property type="entry name" value="Radical_SAM_C"/>
</dbReference>
<evidence type="ECO:0000256" key="5">
    <source>
        <dbReference type="ARBA" id="ARBA00022679"/>
    </source>
</evidence>
<dbReference type="EMBL" id="PFAP01000020">
    <property type="protein sequence ID" value="PIR94069.1"/>
    <property type="molecule type" value="Genomic_DNA"/>
</dbReference>
<dbReference type="PANTHER" id="PTHR11135">
    <property type="entry name" value="HISTONE ACETYLTRANSFERASE-RELATED"/>
    <property type="match status" value="1"/>
</dbReference>
<dbReference type="GO" id="GO:0106261">
    <property type="term" value="F:tRNA uridine(34) acetyltransferase activity"/>
    <property type="evidence" value="ECO:0007669"/>
    <property type="project" value="UniProtKB-EC"/>
</dbReference>
<keyword evidence="11 15" id="KW-0411">Iron-sulfur</keyword>
<evidence type="ECO:0000256" key="7">
    <source>
        <dbReference type="ARBA" id="ARBA00022694"/>
    </source>
</evidence>
<dbReference type="InterPro" id="IPR039661">
    <property type="entry name" value="ELP3"/>
</dbReference>
<dbReference type="SUPFAM" id="SSF55729">
    <property type="entry name" value="Acyl-CoA N-acyltransferases (Nat)"/>
    <property type="match status" value="1"/>
</dbReference>
<evidence type="ECO:0000256" key="2">
    <source>
        <dbReference type="ARBA" id="ARBA00005494"/>
    </source>
</evidence>
<dbReference type="InterPro" id="IPR058240">
    <property type="entry name" value="rSAM_sf"/>
</dbReference>
<dbReference type="SFLD" id="SFLDG01086">
    <property type="entry name" value="elongater_protein-like"/>
    <property type="match status" value="1"/>
</dbReference>
<keyword evidence="6" id="KW-0949">S-adenosyl-L-methionine</keyword>
<dbReference type="EC" id="2.3.1.311" evidence="13"/>